<evidence type="ECO:0000313" key="6">
    <source>
        <dbReference type="Proteomes" id="UP000675920"/>
    </source>
</evidence>
<protein>
    <submittedName>
        <fullName evidence="7">Group III truncated hemoglobin</fullName>
    </submittedName>
</protein>
<evidence type="ECO:0000256" key="1">
    <source>
        <dbReference type="ARBA" id="ARBA00022448"/>
    </source>
</evidence>
<dbReference type="Pfam" id="PF01152">
    <property type="entry name" value="Bac_globin"/>
    <property type="match status" value="1"/>
</dbReference>
<dbReference type="InterPro" id="IPR012292">
    <property type="entry name" value="Globin/Proto"/>
</dbReference>
<dbReference type="GO" id="GO:0019825">
    <property type="term" value="F:oxygen binding"/>
    <property type="evidence" value="ECO:0007669"/>
    <property type="project" value="InterPro"/>
</dbReference>
<accession>A0A8B6X8B6</accession>
<reference evidence="7" key="1">
    <citation type="journal article" date="2002" name="J. Biol. Chem.">
        <title>Truncated hemoglobins: a new family of hemoglobins widely distributed in bacteria, unicellular eukaryotes, and plants.</title>
        <authorList>
            <person name="Wittenberg J.B."/>
            <person name="Bolognesi M."/>
            <person name="Wittenberg B.A."/>
            <person name="Guertin M."/>
        </authorList>
    </citation>
    <scope>NUCLEOTIDE SEQUENCE</scope>
</reference>
<evidence type="ECO:0000313" key="7">
    <source>
        <dbReference type="RefSeq" id="WP_034412244.1"/>
    </source>
</evidence>
<dbReference type="SUPFAM" id="SSF46458">
    <property type="entry name" value="Globin-like"/>
    <property type="match status" value="1"/>
</dbReference>
<dbReference type="CDD" id="cd08916">
    <property type="entry name" value="TrHb3_P"/>
    <property type="match status" value="1"/>
</dbReference>
<evidence type="ECO:0000256" key="4">
    <source>
        <dbReference type="ARBA" id="ARBA00023004"/>
    </source>
</evidence>
<keyword evidence="4" id="KW-0408">Iron</keyword>
<dbReference type="RefSeq" id="WP_034412244.1">
    <property type="nucleotide sequence ID" value="NZ_KI519499.1"/>
</dbReference>
<dbReference type="Gene3D" id="1.10.490.10">
    <property type="entry name" value="Globins"/>
    <property type="match status" value="1"/>
</dbReference>
<keyword evidence="1" id="KW-0813">Transport</keyword>
<name>A0A8B6X8B6_9BURK</name>
<reference evidence="7" key="2">
    <citation type="journal article" date="2005" name="Proc. Natl. Acad. Sci. U.S.A.">
        <title>Three globin lineages belonging to two structural classes in genomes from the three kingdoms of life.</title>
        <authorList>
            <person name="Vinogradov S.N."/>
            <person name="Hoogewijs D."/>
            <person name="Bailly X."/>
            <person name="Arredondo-Peter R."/>
            <person name="Guertin M."/>
            <person name="Gough J."/>
            <person name="Dewilde S."/>
            <person name="Moens L."/>
            <person name="Vanfleteren J.R."/>
        </authorList>
    </citation>
    <scope>NUCLEOTIDE SEQUENCE</scope>
</reference>
<keyword evidence="2 5" id="KW-0349">Heme</keyword>
<organism evidence="6 7">
    <name type="scientific">Derxia gummosa DSM 723</name>
    <dbReference type="NCBI Taxonomy" id="1121388"/>
    <lineage>
        <taxon>Bacteria</taxon>
        <taxon>Pseudomonadati</taxon>
        <taxon>Pseudomonadota</taxon>
        <taxon>Betaproteobacteria</taxon>
        <taxon>Burkholderiales</taxon>
        <taxon>Alcaligenaceae</taxon>
        <taxon>Derxia</taxon>
    </lineage>
</organism>
<reference evidence="7" key="4">
    <citation type="journal article" date="2016" name="PLoS Comput. Biol.">
        <title>Evolutionary and Functional Relationships in the Truncated Hemoglobin Family.</title>
        <authorList>
            <person name="Bustamante J.P."/>
            <person name="Radusky L."/>
            <person name="Boechi L."/>
            <person name="Estrin D.A."/>
            <person name="Ten Have A."/>
            <person name="Marti M.A."/>
        </authorList>
    </citation>
    <scope>NUCLEOTIDE SEQUENCE</scope>
</reference>
<dbReference type="GO" id="GO:0046872">
    <property type="term" value="F:metal ion binding"/>
    <property type="evidence" value="ECO:0007669"/>
    <property type="project" value="UniProtKB-KW"/>
</dbReference>
<evidence type="ECO:0000256" key="5">
    <source>
        <dbReference type="PIRSR" id="PIRSR601486-1"/>
    </source>
</evidence>
<dbReference type="InterPro" id="IPR001486">
    <property type="entry name" value="Hemoglobin_trunc"/>
</dbReference>
<proteinExistence type="predicted"/>
<reference evidence="7" key="6">
    <citation type="submission" date="2025-08" db="UniProtKB">
        <authorList>
            <consortium name="RefSeq"/>
        </authorList>
    </citation>
    <scope>IDENTIFICATION</scope>
</reference>
<dbReference type="Proteomes" id="UP000675920">
    <property type="component" value="Unplaced"/>
</dbReference>
<dbReference type="AlphaFoldDB" id="A0A8B6X8B6"/>
<sequence length="131" mass="14767">MTEQLSLVEAARAARVTEAQLEALVRDFYDRARTEPVLGPIFADLIHDFEAHVVHMTDFWSRLVLGTDRYHRCVVSPHMGGRFAPEHFDRWLAVLEQSAVAVLGEHAELVIDPAQQMTHGFKRALTPPPAL</sequence>
<reference evidence="7" key="3">
    <citation type="journal article" date="2009" name="C. R. Biol.">
        <title>Structure and function evolution in the superfamily of globins.</title>
        <authorList>
            <person name="Wajcman H."/>
            <person name="Kiger L."/>
            <person name="Marden M.C."/>
        </authorList>
    </citation>
    <scope>NUCLEOTIDE SEQUENCE</scope>
</reference>
<keyword evidence="3" id="KW-0479">Metal-binding</keyword>
<evidence type="ECO:0000256" key="3">
    <source>
        <dbReference type="ARBA" id="ARBA00022723"/>
    </source>
</evidence>
<feature type="binding site" description="distal binding residue" evidence="5">
    <location>
        <position position="119"/>
    </location>
    <ligand>
        <name>heme</name>
        <dbReference type="ChEBI" id="CHEBI:30413"/>
    </ligand>
    <ligandPart>
        <name>Fe</name>
        <dbReference type="ChEBI" id="CHEBI:18248"/>
    </ligandPart>
</feature>
<evidence type="ECO:0000256" key="2">
    <source>
        <dbReference type="ARBA" id="ARBA00022617"/>
    </source>
</evidence>
<reference evidence="7" key="5">
    <citation type="journal article" date="2020" name="Redox Biol.">
        <title>Lessons from the post-genomic era: Globin diversity beyond oxygen binding and transport.</title>
        <authorList>
            <person name="Keppner A."/>
            <person name="Maric D."/>
            <person name="Correia M."/>
            <person name="Koay T.W."/>
            <person name="Orlando I.M.C."/>
            <person name="Vinogradov S.N."/>
            <person name="Hoogewijs D."/>
        </authorList>
    </citation>
    <scope>NUCLEOTIDE SEQUENCE</scope>
</reference>
<dbReference type="InterPro" id="IPR009050">
    <property type="entry name" value="Globin-like_sf"/>
</dbReference>
<keyword evidence="6" id="KW-1185">Reference proteome</keyword>
<dbReference type="GO" id="GO:0020037">
    <property type="term" value="F:heme binding"/>
    <property type="evidence" value="ECO:0007669"/>
    <property type="project" value="InterPro"/>
</dbReference>